<dbReference type="EMBL" id="CAJVPT010007147">
    <property type="protein sequence ID" value="CAG8538043.1"/>
    <property type="molecule type" value="Genomic_DNA"/>
</dbReference>
<gene>
    <name evidence="1" type="ORF">ACOLOM_LOCUS4355</name>
</gene>
<sequence>MNSDKNRNTQETKQSEDSSILLIMAKIDDSDIEMKESGSSNQTSPEPNLVITLNKLATEHPNTYLEEQLKEIHGSIKAHKT</sequence>
<keyword evidence="2" id="KW-1185">Reference proteome</keyword>
<organism evidence="1 2">
    <name type="scientific">Acaulospora colombiana</name>
    <dbReference type="NCBI Taxonomy" id="27376"/>
    <lineage>
        <taxon>Eukaryota</taxon>
        <taxon>Fungi</taxon>
        <taxon>Fungi incertae sedis</taxon>
        <taxon>Mucoromycota</taxon>
        <taxon>Glomeromycotina</taxon>
        <taxon>Glomeromycetes</taxon>
        <taxon>Diversisporales</taxon>
        <taxon>Acaulosporaceae</taxon>
        <taxon>Acaulospora</taxon>
    </lineage>
</organism>
<evidence type="ECO:0000313" key="1">
    <source>
        <dbReference type="EMBL" id="CAG8538043.1"/>
    </source>
</evidence>
<reference evidence="1" key="1">
    <citation type="submission" date="2021-06" db="EMBL/GenBank/DDBJ databases">
        <authorList>
            <person name="Kallberg Y."/>
            <person name="Tangrot J."/>
            <person name="Rosling A."/>
        </authorList>
    </citation>
    <scope>NUCLEOTIDE SEQUENCE</scope>
    <source>
        <strain evidence="1">CL356</strain>
    </source>
</reference>
<protein>
    <submittedName>
        <fullName evidence="1">992_t:CDS:1</fullName>
    </submittedName>
</protein>
<name>A0ACA9LLI2_9GLOM</name>
<proteinExistence type="predicted"/>
<dbReference type="Proteomes" id="UP000789525">
    <property type="component" value="Unassembled WGS sequence"/>
</dbReference>
<feature type="non-terminal residue" evidence="1">
    <location>
        <position position="81"/>
    </location>
</feature>
<accession>A0ACA9LLI2</accession>
<comment type="caution">
    <text evidence="1">The sequence shown here is derived from an EMBL/GenBank/DDBJ whole genome shotgun (WGS) entry which is preliminary data.</text>
</comment>
<evidence type="ECO:0000313" key="2">
    <source>
        <dbReference type="Proteomes" id="UP000789525"/>
    </source>
</evidence>